<comment type="caution">
    <text evidence="2">The sequence shown here is derived from an EMBL/GenBank/DDBJ whole genome shotgun (WGS) entry which is preliminary data.</text>
</comment>
<proteinExistence type="predicted"/>
<organism evidence="2 3">
    <name type="scientific">Batillaria attramentaria</name>
    <dbReference type="NCBI Taxonomy" id="370345"/>
    <lineage>
        <taxon>Eukaryota</taxon>
        <taxon>Metazoa</taxon>
        <taxon>Spiralia</taxon>
        <taxon>Lophotrochozoa</taxon>
        <taxon>Mollusca</taxon>
        <taxon>Gastropoda</taxon>
        <taxon>Caenogastropoda</taxon>
        <taxon>Sorbeoconcha</taxon>
        <taxon>Cerithioidea</taxon>
        <taxon>Batillariidae</taxon>
        <taxon>Batillaria</taxon>
    </lineage>
</organism>
<evidence type="ECO:0000256" key="1">
    <source>
        <dbReference type="SAM" id="MobiDB-lite"/>
    </source>
</evidence>
<dbReference type="AlphaFoldDB" id="A0ABD0LYA0"/>
<evidence type="ECO:0000313" key="3">
    <source>
        <dbReference type="Proteomes" id="UP001519460"/>
    </source>
</evidence>
<dbReference type="EMBL" id="JACVVK020000015">
    <property type="protein sequence ID" value="KAK7504535.1"/>
    <property type="molecule type" value="Genomic_DNA"/>
</dbReference>
<gene>
    <name evidence="2" type="ORF">BaRGS_00004401</name>
</gene>
<feature type="region of interest" description="Disordered" evidence="1">
    <location>
        <begin position="61"/>
        <end position="80"/>
    </location>
</feature>
<accession>A0ABD0LYA0</accession>
<sequence length="80" mass="8645">MPPLSEWEITLSSSGALLPLPLSKGDKRGSEIKMFWINPGPSYPHALIQKAESPDLSVTILQNNGGSLSSQTPFTSEHPE</sequence>
<name>A0ABD0LYA0_9CAEN</name>
<keyword evidence="3" id="KW-1185">Reference proteome</keyword>
<evidence type="ECO:0000313" key="2">
    <source>
        <dbReference type="EMBL" id="KAK7504535.1"/>
    </source>
</evidence>
<dbReference type="Proteomes" id="UP001519460">
    <property type="component" value="Unassembled WGS sequence"/>
</dbReference>
<reference evidence="2 3" key="1">
    <citation type="journal article" date="2023" name="Sci. Data">
        <title>Genome assembly of the Korean intertidal mud-creeper Batillaria attramentaria.</title>
        <authorList>
            <person name="Patra A.K."/>
            <person name="Ho P.T."/>
            <person name="Jun S."/>
            <person name="Lee S.J."/>
            <person name="Kim Y."/>
            <person name="Won Y.J."/>
        </authorList>
    </citation>
    <scope>NUCLEOTIDE SEQUENCE [LARGE SCALE GENOMIC DNA]</scope>
    <source>
        <strain evidence="2">Wonlab-2016</strain>
    </source>
</reference>
<protein>
    <submittedName>
        <fullName evidence="2">Uncharacterized protein</fullName>
    </submittedName>
</protein>